<evidence type="ECO:0000313" key="1">
    <source>
        <dbReference type="EMBL" id="KND96304.1"/>
    </source>
</evidence>
<accession>A0A0L0NQK4</accession>
<organism evidence="1 2">
    <name type="scientific">Candidozyma auris</name>
    <name type="common">Yeast</name>
    <name type="synonym">Candida auris</name>
    <dbReference type="NCBI Taxonomy" id="498019"/>
    <lineage>
        <taxon>Eukaryota</taxon>
        <taxon>Fungi</taxon>
        <taxon>Dikarya</taxon>
        <taxon>Ascomycota</taxon>
        <taxon>Saccharomycotina</taxon>
        <taxon>Pichiomycetes</taxon>
        <taxon>Metschnikowiaceae</taxon>
        <taxon>Candidozyma</taxon>
    </lineage>
</organism>
<gene>
    <name evidence="1" type="ORF">QG37_07433</name>
</gene>
<proteinExistence type="predicted"/>
<reference evidence="2" key="1">
    <citation type="journal article" date="2015" name="BMC Genomics">
        <title>Draft genome of a commonly misdiagnosed multidrug resistant pathogen Candida auris.</title>
        <authorList>
            <person name="Chatterjee S."/>
            <person name="Alampalli S.V."/>
            <person name="Nageshan R.K."/>
            <person name="Chettiar S.T."/>
            <person name="Joshi S."/>
            <person name="Tatu U.S."/>
        </authorList>
    </citation>
    <scope>NUCLEOTIDE SEQUENCE [LARGE SCALE GENOMIC DNA]</scope>
    <source>
        <strain evidence="2">6684</strain>
    </source>
</reference>
<dbReference type="AlphaFoldDB" id="A0A0L0NQK4"/>
<protein>
    <submittedName>
        <fullName evidence="1">Uncharacterized protein</fullName>
    </submittedName>
</protein>
<dbReference type="EMBL" id="LGST01000057">
    <property type="protein sequence ID" value="KND96304.1"/>
    <property type="molecule type" value="Genomic_DNA"/>
</dbReference>
<name>A0A0L0NQK4_CANAR</name>
<sequence>MQRDFVPLITGCQPLKEVQPVQYKVSRVKRWSKLGGKVGVIISDGFSALLIASITGHSCVAAKMPHSPQAPAPQHS</sequence>
<evidence type="ECO:0000313" key="2">
    <source>
        <dbReference type="Proteomes" id="UP000037122"/>
    </source>
</evidence>
<comment type="caution">
    <text evidence="1">The sequence shown here is derived from an EMBL/GenBank/DDBJ whole genome shotgun (WGS) entry which is preliminary data.</text>
</comment>
<dbReference type="VEuPathDB" id="FungiDB:QG37_07433"/>
<dbReference type="Proteomes" id="UP000037122">
    <property type="component" value="Unassembled WGS sequence"/>
</dbReference>